<dbReference type="InterPro" id="IPR014013">
    <property type="entry name" value="Helic_SF1/SF2_ATP-bd_DinG/Rad3"/>
</dbReference>
<dbReference type="SMART" id="SM00491">
    <property type="entry name" value="HELICc2"/>
    <property type="match status" value="1"/>
</dbReference>
<organism evidence="6 7">
    <name type="scientific">Nibribacter koreensis</name>
    <dbReference type="NCBI Taxonomy" id="1084519"/>
    <lineage>
        <taxon>Bacteria</taxon>
        <taxon>Pseudomonadati</taxon>
        <taxon>Bacteroidota</taxon>
        <taxon>Cytophagia</taxon>
        <taxon>Cytophagales</taxon>
        <taxon>Hymenobacteraceae</taxon>
        <taxon>Nibribacter</taxon>
    </lineage>
</organism>
<keyword evidence="2" id="KW-0378">Hydrolase</keyword>
<keyword evidence="7" id="KW-1185">Reference proteome</keyword>
<evidence type="ECO:0000256" key="3">
    <source>
        <dbReference type="ARBA" id="ARBA00022840"/>
    </source>
</evidence>
<dbReference type="PANTHER" id="PTHR11472">
    <property type="entry name" value="DNA REPAIR DEAD HELICASE RAD3/XP-D SUBFAMILY MEMBER"/>
    <property type="match status" value="1"/>
</dbReference>
<keyword evidence="3" id="KW-0067">ATP-binding</keyword>
<dbReference type="InterPro" id="IPR045028">
    <property type="entry name" value="DinG/Rad3-like"/>
</dbReference>
<dbReference type="Proteomes" id="UP001501844">
    <property type="component" value="Unassembled WGS sequence"/>
</dbReference>
<evidence type="ECO:0000313" key="7">
    <source>
        <dbReference type="Proteomes" id="UP001501844"/>
    </source>
</evidence>
<dbReference type="InterPro" id="IPR011545">
    <property type="entry name" value="DEAD/DEAH_box_helicase_dom"/>
</dbReference>
<comment type="caution">
    <text evidence="6">The sequence shown here is derived from an EMBL/GenBank/DDBJ whole genome shotgun (WGS) entry which is preliminary data.</text>
</comment>
<protein>
    <recommendedName>
        <fullName evidence="5">Helicase ATP-binding domain-containing protein</fullName>
    </recommendedName>
</protein>
<reference evidence="7" key="1">
    <citation type="journal article" date="2019" name="Int. J. Syst. Evol. Microbiol.">
        <title>The Global Catalogue of Microorganisms (GCM) 10K type strain sequencing project: providing services to taxonomists for standard genome sequencing and annotation.</title>
        <authorList>
            <consortium name="The Broad Institute Genomics Platform"/>
            <consortium name="The Broad Institute Genome Sequencing Center for Infectious Disease"/>
            <person name="Wu L."/>
            <person name="Ma J."/>
        </authorList>
    </citation>
    <scope>NUCLEOTIDE SEQUENCE [LARGE SCALE GENOMIC DNA]</scope>
    <source>
        <strain evidence="7">JCM 17917</strain>
    </source>
</reference>
<dbReference type="Pfam" id="PF00270">
    <property type="entry name" value="DEAD"/>
    <property type="match status" value="1"/>
</dbReference>
<comment type="similarity">
    <text evidence="4">Belongs to the helicase family. DinG subfamily.</text>
</comment>
<proteinExistence type="inferred from homology"/>
<keyword evidence="1" id="KW-0547">Nucleotide-binding</keyword>
<gene>
    <name evidence="6" type="ORF">GCM10023183_23920</name>
</gene>
<dbReference type="Pfam" id="PF13307">
    <property type="entry name" value="Helicase_C_2"/>
    <property type="match status" value="1"/>
</dbReference>
<dbReference type="InterPro" id="IPR027417">
    <property type="entry name" value="P-loop_NTPase"/>
</dbReference>
<accession>A0ABP8FNP0</accession>
<name>A0ABP8FNP0_9BACT</name>
<dbReference type="SUPFAM" id="SSF52540">
    <property type="entry name" value="P-loop containing nucleoside triphosphate hydrolases"/>
    <property type="match status" value="1"/>
</dbReference>
<dbReference type="Gene3D" id="3.40.50.300">
    <property type="entry name" value="P-loop containing nucleotide triphosphate hydrolases"/>
    <property type="match status" value="2"/>
</dbReference>
<dbReference type="InterPro" id="IPR006555">
    <property type="entry name" value="ATP-dep_Helicase_C"/>
</dbReference>
<dbReference type="EMBL" id="BAABGX010000002">
    <property type="protein sequence ID" value="GAA4307821.1"/>
    <property type="molecule type" value="Genomic_DNA"/>
</dbReference>
<feature type="domain" description="Helicase ATP-binding" evidence="5">
    <location>
        <begin position="287"/>
        <end position="555"/>
    </location>
</feature>
<evidence type="ECO:0000256" key="2">
    <source>
        <dbReference type="ARBA" id="ARBA00022801"/>
    </source>
</evidence>
<evidence type="ECO:0000313" key="6">
    <source>
        <dbReference type="EMBL" id="GAA4307821.1"/>
    </source>
</evidence>
<evidence type="ECO:0000256" key="1">
    <source>
        <dbReference type="ARBA" id="ARBA00022741"/>
    </source>
</evidence>
<sequence length="993" mass="113539">MFETEASMSSPSPSFAVIHLFSTGSYSRKQGLLQVGILSLQRGQSVLKEWFINPEVEFGRSAYQQSKISKEQAKNAETWAEQKEEIQAYLSTFTHVFYFQERHEQAWLKHHVIQDMSRPPVLADLALLCSYFLPHLNLMEMADLVALSSAAQKKPASLPMHGALAALHDQLFRLIEVLLQNIPSTPENEPGQPTLFMQLLSQVLALGSLHTASAWRALLLATQSVEELESPNMAWLTPPATVEAPVLPFHLRSLFTKWLPTVPEAPTVKPRPDILPPNNKNIQDALQAWYHRYDLPERYPQMQYSFFCNKAIAGKGTFAAEAGTGTGKTMGYLIAAAELLRLNPGRKVVVATATKNLQEQIVQGEIPRLRFKEGLHAHLRPAIVKGKNNYLCLSALLNIYDELVVQGKGYIKEGLSWLYLVMRVYYTQGEIEEIPQNIRAVLPDTSRLLAEANAQEVCVPQLCHEPAKCTYARHMELAYAADIIVTNHHKLLQFPPKLTELIKHCIIDEADQFPDNARHALSTGFSLGMLEARLLRPLLGTNMRKGFLDVVGDRVLKGVETETALLIIDEIDSIYRDCQTVKESSDRLQALPIPNGEQRWQEDISFEERGRWVTRNYSADIEQTLQELRTAIQFVAGKLERIHKLLKKPDDKTYGRLETYREKAAEFADTLQKITSDFPSRKWIHVLEKGSQYWSVSKVPYYLQYEMETLQQAYPSLLFTSATLYVASSTQYFRNQLGRTEPFDQEIRQLSPFNYEQQEQVQAVVPAFIPCFDYKMPPAEKQAWHQTAMETLLQCIVALNGRTLVLFTSRRDMDAAYNWLHTRLPAYDIELLKQEGTSLWEIRRFRQEEHSVLLGLDRMWSGVDFPGVTLSQVIVFRLPNPSISNPLVAHRKEVEGGMFWGKFYYPASQHKLRQGFGRLVRREKDKGAFVILDSRVVHSSTMNHFRTELPVEITSFHTENELQTWLLEDLLPSLKLYSEWERRQVSLNPSVEP</sequence>
<evidence type="ECO:0000259" key="5">
    <source>
        <dbReference type="PROSITE" id="PS51193"/>
    </source>
</evidence>
<dbReference type="PROSITE" id="PS51193">
    <property type="entry name" value="HELICASE_ATP_BIND_2"/>
    <property type="match status" value="1"/>
</dbReference>
<evidence type="ECO:0000256" key="4">
    <source>
        <dbReference type="ARBA" id="ARBA00038058"/>
    </source>
</evidence>
<dbReference type="PANTHER" id="PTHR11472:SF34">
    <property type="entry name" value="REGULATOR OF TELOMERE ELONGATION HELICASE 1"/>
    <property type="match status" value="1"/>
</dbReference>